<evidence type="ECO:0000256" key="2">
    <source>
        <dbReference type="ARBA" id="ARBA00023002"/>
    </source>
</evidence>
<keyword evidence="1" id="KW-0732">Signal</keyword>
<organism evidence="6 7">
    <name type="scientific">Paracoccus yeei</name>
    <dbReference type="NCBI Taxonomy" id="147645"/>
    <lineage>
        <taxon>Bacteria</taxon>
        <taxon>Pseudomonadati</taxon>
        <taxon>Pseudomonadota</taxon>
        <taxon>Alphaproteobacteria</taxon>
        <taxon>Rhodobacterales</taxon>
        <taxon>Paracoccaceae</taxon>
        <taxon>Paracoccus</taxon>
    </lineage>
</organism>
<keyword evidence="6" id="KW-0614">Plasmid</keyword>
<keyword evidence="3" id="KW-1015">Disulfide bond</keyword>
<keyword evidence="2" id="KW-0560">Oxidoreductase</keyword>
<evidence type="ECO:0000256" key="3">
    <source>
        <dbReference type="ARBA" id="ARBA00023157"/>
    </source>
</evidence>
<evidence type="ECO:0000313" key="7">
    <source>
        <dbReference type="Proteomes" id="UP000191257"/>
    </source>
</evidence>
<evidence type="ECO:0000313" key="6">
    <source>
        <dbReference type="EMBL" id="ARC38798.1"/>
    </source>
</evidence>
<dbReference type="Gene3D" id="3.40.30.10">
    <property type="entry name" value="Glutaredoxin"/>
    <property type="match status" value="1"/>
</dbReference>
<dbReference type="KEGG" id="pye:A6J80_21060"/>
<dbReference type="PANTHER" id="PTHR13887:SF14">
    <property type="entry name" value="DISULFIDE BOND FORMATION PROTEIN D"/>
    <property type="match status" value="1"/>
</dbReference>
<dbReference type="SUPFAM" id="SSF52833">
    <property type="entry name" value="Thioredoxin-like"/>
    <property type="match status" value="1"/>
</dbReference>
<name>A0A1V0GYA6_9RHOB</name>
<keyword evidence="4" id="KW-0676">Redox-active center</keyword>
<evidence type="ECO:0000259" key="5">
    <source>
        <dbReference type="Pfam" id="PF01323"/>
    </source>
</evidence>
<proteinExistence type="predicted"/>
<gene>
    <name evidence="6" type="ORF">A6J80_21060</name>
</gene>
<dbReference type="RefSeq" id="WP_080623084.1">
    <property type="nucleotide sequence ID" value="NZ_CAWMZI010000005.1"/>
</dbReference>
<evidence type="ECO:0000256" key="1">
    <source>
        <dbReference type="ARBA" id="ARBA00022729"/>
    </source>
</evidence>
<dbReference type="GO" id="GO:0016491">
    <property type="term" value="F:oxidoreductase activity"/>
    <property type="evidence" value="ECO:0007669"/>
    <property type="project" value="UniProtKB-KW"/>
</dbReference>
<dbReference type="InterPro" id="IPR001853">
    <property type="entry name" value="DSBA-like_thioredoxin_dom"/>
</dbReference>
<dbReference type="AlphaFoldDB" id="A0A1V0GYA6"/>
<accession>A0A1V0GYA6</accession>
<sequence>MTVRRRDVLILGGIVTAIYGLRALPWEGLTGRSLSYVEIEDVPPFRRLKSMGQTSTATASVALIGLDAPSDDAEARHARVEAMRAAACPALFGTDLPTDVVPIAYFSEFRCPFCRALEKDLDKLLADDPAVYRLVQHELPIFGPASELAARASVAAARQGRQQDLRHRFMRTPLVAEESSVLRVASDLGLDVEQLAKDMASPEVQAELDQTRALADLFGFMGTPGLVIGRTVLNGAIPISVLRQITKDEKTLPLPVC</sequence>
<keyword evidence="7" id="KW-1185">Reference proteome</keyword>
<feature type="domain" description="DSBA-like thioredoxin" evidence="5">
    <location>
        <begin position="103"/>
        <end position="244"/>
    </location>
</feature>
<dbReference type="PANTHER" id="PTHR13887">
    <property type="entry name" value="GLUTATHIONE S-TRANSFERASE KAPPA"/>
    <property type="match status" value="1"/>
</dbReference>
<dbReference type="EMBL" id="CP020444">
    <property type="protein sequence ID" value="ARC38798.1"/>
    <property type="molecule type" value="Genomic_DNA"/>
</dbReference>
<dbReference type="Proteomes" id="UP000191257">
    <property type="component" value="Plasmid unnamed4"/>
</dbReference>
<evidence type="ECO:0000256" key="4">
    <source>
        <dbReference type="ARBA" id="ARBA00023284"/>
    </source>
</evidence>
<geneLocation type="plasmid" evidence="6 7">
    <name>unnamed4</name>
</geneLocation>
<protein>
    <recommendedName>
        <fullName evidence="5">DSBA-like thioredoxin domain-containing protein</fullName>
    </recommendedName>
</protein>
<dbReference type="InterPro" id="IPR036249">
    <property type="entry name" value="Thioredoxin-like_sf"/>
</dbReference>
<dbReference type="Pfam" id="PF01323">
    <property type="entry name" value="DSBA"/>
    <property type="match status" value="1"/>
</dbReference>
<reference evidence="6" key="1">
    <citation type="submission" date="2017-12" db="EMBL/GenBank/DDBJ databases">
        <title>FDA dAtabase for Regulatory Grade micrObial Sequences (FDA-ARGOS): Supporting development and validation of Infectious Disease Dx tests.</title>
        <authorList>
            <person name="Campos J."/>
            <person name="Goldberg B."/>
            <person name="Tallon L."/>
            <person name="Sadzewicz L."/>
            <person name="Sengamalay N."/>
            <person name="Ott S."/>
            <person name="Godinez A."/>
            <person name="Nagaraj S."/>
            <person name="Vyas G."/>
            <person name="Aluvathingal J."/>
            <person name="Nadendla S."/>
            <person name="Geyer C."/>
            <person name="Nandy P."/>
            <person name="Hobson J."/>
            <person name="Sichtig H."/>
        </authorList>
    </citation>
    <scope>NUCLEOTIDE SEQUENCE</scope>
    <source>
        <strain evidence="6">FDAARGOS_252</strain>
        <plasmid evidence="6">unnamed4</plasmid>
    </source>
</reference>